<evidence type="ECO:0000313" key="8">
    <source>
        <dbReference type="Proteomes" id="UP000265816"/>
    </source>
</evidence>
<evidence type="ECO:0000256" key="4">
    <source>
        <dbReference type="ARBA" id="ARBA00022989"/>
    </source>
</evidence>
<keyword evidence="3 6" id="KW-0812">Transmembrane</keyword>
<dbReference type="SUPFAM" id="SSF118215">
    <property type="entry name" value="Proton glutamate symport protein"/>
    <property type="match status" value="1"/>
</dbReference>
<proteinExistence type="predicted"/>
<feature type="transmembrane region" description="Helical" evidence="6">
    <location>
        <begin position="192"/>
        <end position="216"/>
    </location>
</feature>
<comment type="caution">
    <text evidence="7">The sequence shown here is derived from an EMBL/GenBank/DDBJ whole genome shotgun (WGS) entry which is preliminary data.</text>
</comment>
<dbReference type="GO" id="GO:0005295">
    <property type="term" value="F:neutral L-amino acid:sodium symporter activity"/>
    <property type="evidence" value="ECO:0007669"/>
    <property type="project" value="TreeGrafter"/>
</dbReference>
<gene>
    <name evidence="7" type="ORF">D1970_13200</name>
</gene>
<feature type="transmembrane region" description="Helical" evidence="6">
    <location>
        <begin position="237"/>
        <end position="257"/>
    </location>
</feature>
<dbReference type="InterPro" id="IPR001991">
    <property type="entry name" value="Na-dicarboxylate_symporter"/>
</dbReference>
<comment type="subcellular location">
    <subcellularLocation>
        <location evidence="1">Membrane</location>
        <topology evidence="1">Multi-pass membrane protein</topology>
    </subcellularLocation>
</comment>
<evidence type="ECO:0000256" key="2">
    <source>
        <dbReference type="ARBA" id="ARBA00022448"/>
    </source>
</evidence>
<keyword evidence="4 6" id="KW-1133">Transmembrane helix</keyword>
<dbReference type="Proteomes" id="UP000265816">
    <property type="component" value="Unassembled WGS sequence"/>
</dbReference>
<feature type="transmembrane region" description="Helical" evidence="6">
    <location>
        <begin position="75"/>
        <end position="99"/>
    </location>
</feature>
<protein>
    <submittedName>
        <fullName evidence="7">Dicarboxylate/amino acid:cation symporter</fullName>
    </submittedName>
</protein>
<dbReference type="Pfam" id="PF00375">
    <property type="entry name" value="SDF"/>
    <property type="match status" value="1"/>
</dbReference>
<accession>A0A398B614</accession>
<evidence type="ECO:0000256" key="1">
    <source>
        <dbReference type="ARBA" id="ARBA00004141"/>
    </source>
</evidence>
<dbReference type="InterPro" id="IPR036458">
    <property type="entry name" value="Na:dicarbo_symporter_sf"/>
</dbReference>
<feature type="transmembrane region" description="Helical" evidence="6">
    <location>
        <begin position="341"/>
        <end position="358"/>
    </location>
</feature>
<dbReference type="RefSeq" id="WP_119113342.1">
    <property type="nucleotide sequence ID" value="NZ_CBCSEO010000017.1"/>
</dbReference>
<dbReference type="Gene3D" id="1.10.3860.10">
    <property type="entry name" value="Sodium:dicarboxylate symporter"/>
    <property type="match status" value="1"/>
</dbReference>
<evidence type="ECO:0000256" key="6">
    <source>
        <dbReference type="SAM" id="Phobius"/>
    </source>
</evidence>
<feature type="transmembrane region" description="Helical" evidence="6">
    <location>
        <begin position="45"/>
        <end position="63"/>
    </location>
</feature>
<feature type="transmembrane region" description="Helical" evidence="6">
    <location>
        <begin position="167"/>
        <end position="186"/>
    </location>
</feature>
<sequence length="398" mass="42406">MRKFGLLPKIILAIGLGIVAGLILPDWPIRVFATFNSIFGNFLGFAIPLIIIGFIAPGIASLGRGAGRMLGLTTALAYASTVLAGLIAYFSASTLYPFILKEQGFQKFKNPEKALLEPFFKIDMPPVMGIMTALLIAFTLGLGLAAIKGDTLQKAVEDFRQIVELLIEKMIIPLLPIHIFGIFANMTQGGQVSAIISVFLKVFVMIIALHLLYLVFQYSVAGAAAKKNPIRMLKEMAPAYMTALGTQSSASTIPVTLKHAKKIGAREKVADFSVPLLATIHLSGSTITLVSCSMAVMLLQSEVYTFQKMLPFILMLGITMIAAPGVPGGAVMASLGLLETMLGFSPTMISLMIALYLAQDSFGTACNVTGDGALTVLTDKLSGKKNVSVKKPKPVSVS</sequence>
<evidence type="ECO:0000313" key="7">
    <source>
        <dbReference type="EMBL" id="RID84248.1"/>
    </source>
</evidence>
<reference evidence="7 8" key="1">
    <citation type="submission" date="2018-08" db="EMBL/GenBank/DDBJ databases">
        <title>Bacillus jemisoniae sp. nov., Bacillus chryseoplanitiae sp. nov., Bacillus resnikiae sp. nov., and Bacillus frankliniae sp. nov., isolated from Viking spacecraft and associated surfaces.</title>
        <authorList>
            <person name="Seuylemezian A."/>
            <person name="Vaishampayan P."/>
        </authorList>
    </citation>
    <scope>NUCLEOTIDE SEQUENCE [LARGE SCALE GENOMIC DNA]</scope>
    <source>
        <strain evidence="7 8">JJ-247</strain>
    </source>
</reference>
<dbReference type="GO" id="GO:0032329">
    <property type="term" value="P:serine transport"/>
    <property type="evidence" value="ECO:0007669"/>
    <property type="project" value="TreeGrafter"/>
</dbReference>
<feature type="transmembrane region" description="Helical" evidence="6">
    <location>
        <begin position="277"/>
        <end position="299"/>
    </location>
</feature>
<keyword evidence="8" id="KW-1185">Reference proteome</keyword>
<dbReference type="PANTHER" id="PTHR42865:SF8">
    <property type="entry name" value="SERINE_THREONINE TRANSPORTER SSTT"/>
    <property type="match status" value="1"/>
</dbReference>
<feature type="transmembrane region" description="Helical" evidence="6">
    <location>
        <begin position="311"/>
        <end position="335"/>
    </location>
</feature>
<dbReference type="EMBL" id="QWVT01000022">
    <property type="protein sequence ID" value="RID84248.1"/>
    <property type="molecule type" value="Genomic_DNA"/>
</dbReference>
<organism evidence="7 8">
    <name type="scientific">Mesobacillus zeae</name>
    <dbReference type="NCBI Taxonomy" id="1917180"/>
    <lineage>
        <taxon>Bacteria</taxon>
        <taxon>Bacillati</taxon>
        <taxon>Bacillota</taxon>
        <taxon>Bacilli</taxon>
        <taxon>Bacillales</taxon>
        <taxon>Bacillaceae</taxon>
        <taxon>Mesobacillus</taxon>
    </lineage>
</organism>
<keyword evidence="5 6" id="KW-0472">Membrane</keyword>
<dbReference type="OrthoDB" id="9768885at2"/>
<keyword evidence="2" id="KW-0813">Transport</keyword>
<dbReference type="PANTHER" id="PTHR42865">
    <property type="entry name" value="PROTON/GLUTAMATE-ASPARTATE SYMPORTER"/>
    <property type="match status" value="1"/>
</dbReference>
<evidence type="ECO:0000256" key="5">
    <source>
        <dbReference type="ARBA" id="ARBA00023136"/>
    </source>
</evidence>
<feature type="transmembrane region" description="Helical" evidence="6">
    <location>
        <begin position="127"/>
        <end position="147"/>
    </location>
</feature>
<feature type="transmembrane region" description="Helical" evidence="6">
    <location>
        <begin position="7"/>
        <end position="25"/>
    </location>
</feature>
<dbReference type="GO" id="GO:0005886">
    <property type="term" value="C:plasma membrane"/>
    <property type="evidence" value="ECO:0007669"/>
    <property type="project" value="TreeGrafter"/>
</dbReference>
<dbReference type="PRINTS" id="PR00173">
    <property type="entry name" value="EDTRNSPORT"/>
</dbReference>
<evidence type="ECO:0000256" key="3">
    <source>
        <dbReference type="ARBA" id="ARBA00022692"/>
    </source>
</evidence>
<name>A0A398B614_9BACI</name>
<dbReference type="AlphaFoldDB" id="A0A398B614"/>